<accession>K7YG98</accession>
<sequence length="48" mass="5859">MLCCSHLIFVVTKKRQQLNSRYNSDNPMFFLCKNYILYLFFCLLPYKT</sequence>
<dbReference type="AlphaFoldDB" id="K7YG98"/>
<dbReference type="EMBL" id="CP003539">
    <property type="protein sequence ID" value="AFX98630.1"/>
    <property type="molecule type" value="Genomic_DNA"/>
</dbReference>
<evidence type="ECO:0000313" key="1">
    <source>
        <dbReference type="EMBL" id="AFX98630.1"/>
    </source>
</evidence>
<dbReference type="HOGENOM" id="CLU_3150664_0_0_5"/>
<organism evidence="1 2">
    <name type="scientific">Candidatus Endolissoclinum faulkneri L2</name>
    <dbReference type="NCBI Taxonomy" id="1193729"/>
    <lineage>
        <taxon>Bacteria</taxon>
        <taxon>Pseudomonadati</taxon>
        <taxon>Pseudomonadota</taxon>
        <taxon>Alphaproteobacteria</taxon>
        <taxon>Rhodospirillales</taxon>
        <taxon>Rhodospirillaceae</taxon>
        <taxon>Candidatus Endolissoclinum</taxon>
    </lineage>
</organism>
<gene>
    <name evidence="1" type="ORF">A1OE_437</name>
</gene>
<name>K7YG98_9PROT</name>
<reference evidence="1 2" key="1">
    <citation type="journal article" date="2012" name="Proc. Natl. Acad. Sci. U.S.A.">
        <title>Genome streamlining and chemical defense in a coral reef symbiosis.</title>
        <authorList>
            <person name="Kwan J.C."/>
            <person name="Donia M.S."/>
            <person name="Han A.W."/>
            <person name="Hirose E."/>
            <person name="Haygood M.G."/>
            <person name="Schmidt E.W."/>
        </authorList>
    </citation>
    <scope>NUCLEOTIDE SEQUENCE [LARGE SCALE GENOMIC DNA]</scope>
    <source>
        <strain evidence="1 2">L2</strain>
    </source>
</reference>
<protein>
    <submittedName>
        <fullName evidence="1">Uncharacterized protein</fullName>
    </submittedName>
</protein>
<evidence type="ECO:0000313" key="2">
    <source>
        <dbReference type="Proteomes" id="UP000010077"/>
    </source>
</evidence>
<keyword evidence="2" id="KW-1185">Reference proteome</keyword>
<dbReference type="KEGG" id="thal:A1OE_437"/>
<dbReference type="Proteomes" id="UP000010077">
    <property type="component" value="Chromosome"/>
</dbReference>
<proteinExistence type="predicted"/>